<evidence type="ECO:0000313" key="1">
    <source>
        <dbReference type="EMBL" id="PPB50902.1"/>
    </source>
</evidence>
<evidence type="ECO:0000313" key="2">
    <source>
        <dbReference type="Proteomes" id="UP000239297"/>
    </source>
</evidence>
<accession>A0A2S5J246</accession>
<sequence length="90" mass="9653">MGATRLESGFTDPDAPSSLMKGHLDYFYPASTSALNITGVVDGSSVSLFVKDVEHTTYLGTKVVRSPIEDTPENYVNGNLKPITTASLEE</sequence>
<organism evidence="1 2">
    <name type="scientific">Arthrobacter pityocampae</name>
    <dbReference type="NCBI Taxonomy" id="547334"/>
    <lineage>
        <taxon>Bacteria</taxon>
        <taxon>Bacillati</taxon>
        <taxon>Actinomycetota</taxon>
        <taxon>Actinomycetes</taxon>
        <taxon>Micrococcales</taxon>
        <taxon>Micrococcaceae</taxon>
        <taxon>Arthrobacter</taxon>
    </lineage>
</organism>
<dbReference type="AlphaFoldDB" id="A0A2S5J246"/>
<dbReference type="EMBL" id="PRKW01000001">
    <property type="protein sequence ID" value="PPB50902.1"/>
    <property type="molecule type" value="Genomic_DNA"/>
</dbReference>
<protein>
    <submittedName>
        <fullName evidence="1">Uncharacterized protein</fullName>
    </submittedName>
</protein>
<keyword evidence="2" id="KW-1185">Reference proteome</keyword>
<comment type="caution">
    <text evidence="1">The sequence shown here is derived from an EMBL/GenBank/DDBJ whole genome shotgun (WGS) entry which is preliminary data.</text>
</comment>
<dbReference type="Proteomes" id="UP000239297">
    <property type="component" value="Unassembled WGS sequence"/>
</dbReference>
<proteinExistence type="predicted"/>
<reference evidence="1 2" key="1">
    <citation type="journal article" date="2014" name="Int. J. Syst. Evol. Microbiol.">
        <title>Arthrobacter pityocampae sp. nov., isolated from Thaumetopoea pityocampa (Lep., Thaumetopoeidae).</title>
        <authorList>
            <person name="Ince I.A."/>
            <person name="Demirbag Z."/>
            <person name="Kati H."/>
        </authorList>
    </citation>
    <scope>NUCLEOTIDE SEQUENCE [LARGE SCALE GENOMIC DNA]</scope>
    <source>
        <strain evidence="1 2">Tp2</strain>
    </source>
</reference>
<gene>
    <name evidence="1" type="ORF">C4K88_03320</name>
</gene>
<name>A0A2S5J246_9MICC</name>